<dbReference type="InterPro" id="IPR001760">
    <property type="entry name" value="Opsin"/>
</dbReference>
<proteinExistence type="predicted"/>
<reference evidence="1" key="1">
    <citation type="submission" date="2016-04" db="EMBL/GenBank/DDBJ databases">
        <authorList>
            <person name="Calderon-Fernandez G.M.Sr."/>
        </authorList>
    </citation>
    <scope>NUCLEOTIDE SEQUENCE</scope>
    <source>
        <strain evidence="1">Int1</strain>
        <tissue evidence="1">Integument</tissue>
    </source>
</reference>
<name>A0A170VWS2_TRIIF</name>
<dbReference type="GO" id="GO:0016020">
    <property type="term" value="C:membrane"/>
    <property type="evidence" value="ECO:0007669"/>
    <property type="project" value="InterPro"/>
</dbReference>
<dbReference type="GO" id="GO:0007186">
    <property type="term" value="P:G protein-coupled receptor signaling pathway"/>
    <property type="evidence" value="ECO:0007669"/>
    <property type="project" value="InterPro"/>
</dbReference>
<organism evidence="1">
    <name type="scientific">Triatoma infestans</name>
    <name type="common">Assassin bug</name>
    <dbReference type="NCBI Taxonomy" id="30076"/>
    <lineage>
        <taxon>Eukaryota</taxon>
        <taxon>Metazoa</taxon>
        <taxon>Ecdysozoa</taxon>
        <taxon>Arthropoda</taxon>
        <taxon>Hexapoda</taxon>
        <taxon>Insecta</taxon>
        <taxon>Pterygota</taxon>
        <taxon>Neoptera</taxon>
        <taxon>Paraneoptera</taxon>
        <taxon>Hemiptera</taxon>
        <taxon>Heteroptera</taxon>
        <taxon>Panheteroptera</taxon>
        <taxon>Cimicomorpha</taxon>
        <taxon>Reduviidae</taxon>
        <taxon>Triatominae</taxon>
        <taxon>Triatoma</taxon>
    </lineage>
</organism>
<dbReference type="AlphaFoldDB" id="A0A170VWS2"/>
<dbReference type="EMBL" id="GEMB01006335">
    <property type="protein sequence ID" value="JAR97002.1"/>
    <property type="molecule type" value="Transcribed_RNA"/>
</dbReference>
<protein>
    <submittedName>
        <fullName evidence="1">Opsin-2 like</fullName>
    </submittedName>
</protein>
<accession>A0A170VWS2</accession>
<dbReference type="GO" id="GO:0007601">
    <property type="term" value="P:visual perception"/>
    <property type="evidence" value="ECO:0007669"/>
    <property type="project" value="InterPro"/>
</dbReference>
<sequence>MSLIIYFYTQIVSHVIIHEHNLREQARKMNVESLRSNANMHAQSAEIRIAKQL</sequence>
<dbReference type="PRINTS" id="PR00577">
    <property type="entry name" value="OPSINRH3RH4"/>
</dbReference>
<evidence type="ECO:0000313" key="1">
    <source>
        <dbReference type="EMBL" id="JAR97002.1"/>
    </source>
</evidence>
<reference evidence="1" key="2">
    <citation type="journal article" date="2017" name="J. Med. Entomol.">
        <title>Transcriptome Analysis of the Triatoma infestans (Hemiptera: Reduviidae) Integument.</title>
        <authorList>
            <person name="Calderon-Fernandez G.M."/>
            <person name="Moriconi D.E."/>
            <person name="Dulbecco A.B."/>
            <person name="Juarez M.P."/>
        </authorList>
    </citation>
    <scope>NUCLEOTIDE SEQUENCE</scope>
    <source>
        <strain evidence="1">Int1</strain>
        <tissue evidence="1">Integument</tissue>
    </source>
</reference>